<reference evidence="2" key="1">
    <citation type="journal article" date="2017" name="bioRxiv">
        <title>Conservation of a gene cluster reveals novel cercosporin biosynthetic mechanisms and extends production to the genus Colletotrichum.</title>
        <authorList>
            <person name="de Jonge R."/>
            <person name="Ebert M.K."/>
            <person name="Huitt-Roehl C.R."/>
            <person name="Pal P."/>
            <person name="Suttle J.C."/>
            <person name="Spanner R.E."/>
            <person name="Neubauer J.D."/>
            <person name="Jurick W.M.II."/>
            <person name="Stott K.A."/>
            <person name="Secor G.A."/>
            <person name="Thomma B.P.H.J."/>
            <person name="Van de Peer Y."/>
            <person name="Townsend C.A."/>
            <person name="Bolton M.D."/>
        </authorList>
    </citation>
    <scope>NUCLEOTIDE SEQUENCE [LARGE SCALE GENOMIC DNA]</scope>
    <source>
        <strain evidence="2">CBS538.71</strain>
    </source>
</reference>
<dbReference type="PANTHER" id="PTHR35186">
    <property type="entry name" value="ANK_REP_REGION DOMAIN-CONTAINING PROTEIN"/>
    <property type="match status" value="1"/>
</dbReference>
<name>A0A2S6C3U2_9PEZI</name>
<dbReference type="PANTHER" id="PTHR35186:SF4">
    <property type="entry name" value="PRION-INHIBITION AND PROPAGATION HELO DOMAIN-CONTAINING PROTEIN"/>
    <property type="match status" value="1"/>
</dbReference>
<dbReference type="Proteomes" id="UP000237631">
    <property type="component" value="Unassembled WGS sequence"/>
</dbReference>
<gene>
    <name evidence="1" type="ORF">CBER1_07753</name>
</gene>
<dbReference type="EMBL" id="PNEN01000565">
    <property type="protein sequence ID" value="PPJ54376.1"/>
    <property type="molecule type" value="Genomic_DNA"/>
</dbReference>
<organism evidence="1 2">
    <name type="scientific">Cercospora berteroae</name>
    <dbReference type="NCBI Taxonomy" id="357750"/>
    <lineage>
        <taxon>Eukaryota</taxon>
        <taxon>Fungi</taxon>
        <taxon>Dikarya</taxon>
        <taxon>Ascomycota</taxon>
        <taxon>Pezizomycotina</taxon>
        <taxon>Dothideomycetes</taxon>
        <taxon>Dothideomycetidae</taxon>
        <taxon>Mycosphaerellales</taxon>
        <taxon>Mycosphaerellaceae</taxon>
        <taxon>Cercospora</taxon>
    </lineage>
</organism>
<sequence length="462" mass="51853">MLHGCSPFREIESSFEDMLKKDWGHPDQAELAGKLRAKHGDNFELFQTSMKDICEDLRNIMVLMGIIPVDSKLSVHQLDAIITQITHAPQNFATVQTRFRFLFKERAIKAAFNSLGVAIERLTSHLQNNATWQQHRRGEQKNYIFAAVQRRRAQLVALANTIEETMQSAKPSRTLEFALLLNEQSRSEDDALEAMRCFAALFDHIAWRRAVFHASDSVAAHQSMEQRTSTLVTMQDLWPLLQSPGNRFDCMELHLDLRGCKELTGFYQTPYGAHTGTSTAAIRMLPARSLLGQHISRGRRLHMAATIVSWMEMLYGTPLMPEAWDPDDIKYVNYSPANNLTHTDSLCLRTKFEKPSTSSSAAPNTSRGTALLMLGIVLIELWTNRLCAALQNSASRSPESLGKILDDMMAAEGPDLPLQYSRAVSDCWRLARTPDAFQAEFGGLVNSVVQTAAVFNSTHRIG</sequence>
<accession>A0A2S6C3U2</accession>
<dbReference type="OrthoDB" id="3565018at2759"/>
<dbReference type="AlphaFoldDB" id="A0A2S6C3U2"/>
<keyword evidence="2" id="KW-1185">Reference proteome</keyword>
<evidence type="ECO:0000313" key="2">
    <source>
        <dbReference type="Proteomes" id="UP000237631"/>
    </source>
</evidence>
<protein>
    <submittedName>
        <fullName evidence="1">Uncharacterized protein</fullName>
    </submittedName>
</protein>
<proteinExistence type="predicted"/>
<evidence type="ECO:0000313" key="1">
    <source>
        <dbReference type="EMBL" id="PPJ54376.1"/>
    </source>
</evidence>
<comment type="caution">
    <text evidence="1">The sequence shown here is derived from an EMBL/GenBank/DDBJ whole genome shotgun (WGS) entry which is preliminary data.</text>
</comment>